<gene>
    <name evidence="2" type="ORF">GA0070612_0515</name>
</gene>
<evidence type="ECO:0000313" key="3">
    <source>
        <dbReference type="Proteomes" id="UP000198224"/>
    </source>
</evidence>
<dbReference type="Gene3D" id="3.30.1330.230">
    <property type="match status" value="1"/>
</dbReference>
<accession>A0A1C4UKP5</accession>
<dbReference type="Proteomes" id="UP000198224">
    <property type="component" value="Chromosome I"/>
</dbReference>
<keyword evidence="3" id="KW-1185">Reference proteome</keyword>
<dbReference type="EMBL" id="LT607409">
    <property type="protein sequence ID" value="SCE72235.1"/>
    <property type="molecule type" value="Genomic_DNA"/>
</dbReference>
<keyword evidence="2" id="KW-0808">Transferase</keyword>
<evidence type="ECO:0000259" key="1">
    <source>
        <dbReference type="PROSITE" id="PS51664"/>
    </source>
</evidence>
<dbReference type="Pfam" id="PF02624">
    <property type="entry name" value="YcaO"/>
    <property type="match status" value="1"/>
</dbReference>
<proteinExistence type="predicted"/>
<feature type="domain" description="YcaO" evidence="1">
    <location>
        <begin position="64"/>
        <end position="435"/>
    </location>
</feature>
<protein>
    <submittedName>
        <fullName evidence="2">Ribosomal protein S12 methylthiotransferase accessory factor</fullName>
    </submittedName>
</protein>
<dbReference type="Gene3D" id="3.30.160.660">
    <property type="match status" value="1"/>
</dbReference>
<dbReference type="RefSeq" id="WP_197699294.1">
    <property type="nucleotide sequence ID" value="NZ_LT607409.1"/>
</dbReference>
<dbReference type="Gene3D" id="3.30.40.250">
    <property type="match status" value="1"/>
</dbReference>
<keyword evidence="2" id="KW-0687">Ribonucleoprotein</keyword>
<dbReference type="InterPro" id="IPR003776">
    <property type="entry name" value="YcaO-like_dom"/>
</dbReference>
<reference evidence="3" key="1">
    <citation type="submission" date="2016-06" db="EMBL/GenBank/DDBJ databases">
        <authorList>
            <person name="Varghese N."/>
            <person name="Submissions Spin"/>
        </authorList>
    </citation>
    <scope>NUCLEOTIDE SEQUENCE [LARGE SCALE GENOMIC DNA]</scope>
    <source>
        <strain evidence="3">DSM 45160</strain>
    </source>
</reference>
<dbReference type="InterPro" id="IPR027624">
    <property type="entry name" value="TOMM_cyclo_SagD"/>
</dbReference>
<sequence>MRHRDRPRDLTSLDGLVSPYGLVSRVGALATPGLPADFCYWKSEAGAPGPVRRLGHQENLVGSGQAWDDPGLARFVAVAEVAERYAGRDVLAEERIWATAEELGDECLEPERYPRCTEAEYAHPDCPIVPFDPRAAIRWTSGLDLVTGEPVWVPAVLACYGLTETVTAEHFSCRMSTGFAVHTDPVEAVVRGLFEVVERDANAVVWLQRLALPPVDPGCLDERLRRLVGWCRDRFKEVHLFDATSDLGVPTVYCVVAAEYDPRAHRVVGASSARDLTGAAHKALLEALGVPQFIHFVDPTAEPVTLARLRAVGDTTRYMGRTEHAHAFDFLLEGADRRTSTARPSLPADPSEALADVVGRLAGAGMRPVVVDRTTRELADVGLTAVNVVVPDLQPMSVEHLIRFTAHPRLYEAPARMGYRVLPPAKLNPWPQPMA</sequence>
<dbReference type="GO" id="GO:0016740">
    <property type="term" value="F:transferase activity"/>
    <property type="evidence" value="ECO:0007669"/>
    <property type="project" value="UniProtKB-KW"/>
</dbReference>
<evidence type="ECO:0000313" key="2">
    <source>
        <dbReference type="EMBL" id="SCE72235.1"/>
    </source>
</evidence>
<dbReference type="GO" id="GO:0005840">
    <property type="term" value="C:ribosome"/>
    <property type="evidence" value="ECO:0007669"/>
    <property type="project" value="UniProtKB-KW"/>
</dbReference>
<dbReference type="PANTHER" id="PTHR37809:SF1">
    <property type="entry name" value="RIBOSOMAL PROTEIN S12 METHYLTHIOTRANSFERASE ACCESSORY FACTOR YCAO"/>
    <property type="match status" value="1"/>
</dbReference>
<name>A0A1C4UKP5_9ACTN</name>
<keyword evidence="2" id="KW-0689">Ribosomal protein</keyword>
<dbReference type="AlphaFoldDB" id="A0A1C4UKP5"/>
<dbReference type="PANTHER" id="PTHR37809">
    <property type="entry name" value="RIBOSOMAL PROTEIN S12 METHYLTHIOTRANSFERASE ACCESSORY FACTOR YCAO"/>
    <property type="match status" value="1"/>
</dbReference>
<organism evidence="2 3">
    <name type="scientific">Micromonospora chokoriensis</name>
    <dbReference type="NCBI Taxonomy" id="356851"/>
    <lineage>
        <taxon>Bacteria</taxon>
        <taxon>Bacillati</taxon>
        <taxon>Actinomycetota</taxon>
        <taxon>Actinomycetes</taxon>
        <taxon>Micromonosporales</taxon>
        <taxon>Micromonosporaceae</taxon>
        <taxon>Micromonospora</taxon>
    </lineage>
</organism>
<dbReference type="PROSITE" id="PS51664">
    <property type="entry name" value="YCAO"/>
    <property type="match status" value="1"/>
</dbReference>
<dbReference type="NCBIfam" id="TIGR03604">
    <property type="entry name" value="TOMM_cyclo_SagD"/>
    <property type="match status" value="1"/>
</dbReference>